<evidence type="ECO:0000313" key="2">
    <source>
        <dbReference type="Proteomes" id="UP000324897"/>
    </source>
</evidence>
<gene>
    <name evidence="1" type="ORF">EJB05_10442</name>
</gene>
<evidence type="ECO:0000313" key="1">
    <source>
        <dbReference type="EMBL" id="TVU37142.1"/>
    </source>
</evidence>
<comment type="caution">
    <text evidence="1">The sequence shown here is derived from an EMBL/GenBank/DDBJ whole genome shotgun (WGS) entry which is preliminary data.</text>
</comment>
<dbReference type="AlphaFoldDB" id="A0A5J9VL45"/>
<dbReference type="EMBL" id="RWGY01000007">
    <property type="protein sequence ID" value="TVU37142.1"/>
    <property type="molecule type" value="Genomic_DNA"/>
</dbReference>
<reference evidence="1 2" key="1">
    <citation type="journal article" date="2019" name="Sci. Rep.">
        <title>A high-quality genome of Eragrostis curvula grass provides insights into Poaceae evolution and supports new strategies to enhance forage quality.</title>
        <authorList>
            <person name="Carballo J."/>
            <person name="Santos B.A.C.M."/>
            <person name="Zappacosta D."/>
            <person name="Garbus I."/>
            <person name="Selva J.P."/>
            <person name="Gallo C.A."/>
            <person name="Diaz A."/>
            <person name="Albertini E."/>
            <person name="Caccamo M."/>
            <person name="Echenique V."/>
        </authorList>
    </citation>
    <scope>NUCLEOTIDE SEQUENCE [LARGE SCALE GENOMIC DNA]</scope>
    <source>
        <strain evidence="2">cv. Victoria</strain>
        <tissue evidence="1">Leaf</tissue>
    </source>
</reference>
<dbReference type="Gramene" id="TVU37142">
    <property type="protein sequence ID" value="TVU37142"/>
    <property type="gene ID" value="EJB05_10442"/>
</dbReference>
<accession>A0A5J9VL45</accession>
<organism evidence="1 2">
    <name type="scientific">Eragrostis curvula</name>
    <name type="common">weeping love grass</name>
    <dbReference type="NCBI Taxonomy" id="38414"/>
    <lineage>
        <taxon>Eukaryota</taxon>
        <taxon>Viridiplantae</taxon>
        <taxon>Streptophyta</taxon>
        <taxon>Embryophyta</taxon>
        <taxon>Tracheophyta</taxon>
        <taxon>Spermatophyta</taxon>
        <taxon>Magnoliopsida</taxon>
        <taxon>Liliopsida</taxon>
        <taxon>Poales</taxon>
        <taxon>Poaceae</taxon>
        <taxon>PACMAD clade</taxon>
        <taxon>Chloridoideae</taxon>
        <taxon>Eragrostideae</taxon>
        <taxon>Eragrostidinae</taxon>
        <taxon>Eragrostis</taxon>
    </lineage>
</organism>
<proteinExistence type="predicted"/>
<dbReference type="Proteomes" id="UP000324897">
    <property type="component" value="Chromosome 4"/>
</dbReference>
<protein>
    <submittedName>
        <fullName evidence="1">Uncharacterized protein</fullName>
    </submittedName>
</protein>
<name>A0A5J9VL45_9POAL</name>
<keyword evidence="2" id="KW-1185">Reference proteome</keyword>
<sequence>MSPRKIITALISASLHPILRRSEGGLALAVLHRRHDGIDFARRHYAGACRHADCNLDENVKFWVPTKCMGRHAKMSRPAGLSFKTRRINGFINYKCHGPLTNQDRDTQLHVLRRIVRGTTRHLTISQEDAAREPARAEH</sequence>